<dbReference type="Proteomes" id="UP001163846">
    <property type="component" value="Unassembled WGS sequence"/>
</dbReference>
<feature type="compositionally biased region" description="Polar residues" evidence="1">
    <location>
        <begin position="184"/>
        <end position="218"/>
    </location>
</feature>
<proteinExistence type="predicted"/>
<gene>
    <name evidence="2" type="ORF">F5878DRAFT_664025</name>
</gene>
<evidence type="ECO:0000256" key="1">
    <source>
        <dbReference type="SAM" id="MobiDB-lite"/>
    </source>
</evidence>
<dbReference type="EMBL" id="MU806429">
    <property type="protein sequence ID" value="KAJ3835269.1"/>
    <property type="molecule type" value="Genomic_DNA"/>
</dbReference>
<feature type="region of interest" description="Disordered" evidence="1">
    <location>
        <begin position="180"/>
        <end position="233"/>
    </location>
</feature>
<protein>
    <submittedName>
        <fullName evidence="2">Uncharacterized protein</fullName>
    </submittedName>
</protein>
<dbReference type="AlphaFoldDB" id="A0AA38P2V7"/>
<reference evidence="2" key="1">
    <citation type="submission" date="2022-08" db="EMBL/GenBank/DDBJ databases">
        <authorList>
            <consortium name="DOE Joint Genome Institute"/>
            <person name="Min B."/>
            <person name="Riley R."/>
            <person name="Sierra-Patev S."/>
            <person name="Naranjo-Ortiz M."/>
            <person name="Looney B."/>
            <person name="Konkel Z."/>
            <person name="Slot J.C."/>
            <person name="Sakamoto Y."/>
            <person name="Steenwyk J.L."/>
            <person name="Rokas A."/>
            <person name="Carro J."/>
            <person name="Camarero S."/>
            <person name="Ferreira P."/>
            <person name="Molpeceres G."/>
            <person name="Ruiz-Duenas F.J."/>
            <person name="Serrano A."/>
            <person name="Henrissat B."/>
            <person name="Drula E."/>
            <person name="Hughes K.W."/>
            <person name="Mata J.L."/>
            <person name="Ishikawa N.K."/>
            <person name="Vargas-Isla R."/>
            <person name="Ushijima S."/>
            <person name="Smith C.A."/>
            <person name="Ahrendt S."/>
            <person name="Andreopoulos W."/>
            <person name="He G."/>
            <person name="Labutti K."/>
            <person name="Lipzen A."/>
            <person name="Ng V."/>
            <person name="Sandor L."/>
            <person name="Barry K."/>
            <person name="Martinez A.T."/>
            <person name="Xiao Y."/>
            <person name="Gibbons J.G."/>
            <person name="Terashima K."/>
            <person name="Hibbett D.S."/>
            <person name="Grigoriev I.V."/>
        </authorList>
    </citation>
    <scope>NUCLEOTIDE SEQUENCE</scope>
    <source>
        <strain evidence="2">TFB9207</strain>
    </source>
</reference>
<sequence>MATRTFITKDIEEDIQYTPYSFHVLTPNSCNITRVTPHQEKYLGPREPRDTPQKLRLPRLPRDSQRFPKIFKATQDTTANTALHFPEQGQQLGRAPYNHSLSPLPYCSTQPQRSAPLHLERSFQHQYYTPESVGIPIRHNPGQDNLAVEMELANTPPRRPASTLPTQGQMLLAELAANAGHHPPQQQDIPTRQPSSGSMQGRDVPSQTGTPPQQTLNRSTSQPYQTPPTPEEFHEHLREIKQENNSRSNIILDDPPLGCHRPLGHPLAESTLFVHDNAAGRTTQFCSYSDGYWEIMDVWLVVVILRTIPHTQGLHLHPSGKIFSSLESPEIPPNS</sequence>
<evidence type="ECO:0000313" key="3">
    <source>
        <dbReference type="Proteomes" id="UP001163846"/>
    </source>
</evidence>
<name>A0AA38P2V7_9AGAR</name>
<keyword evidence="3" id="KW-1185">Reference proteome</keyword>
<accession>A0AA38P2V7</accession>
<comment type="caution">
    <text evidence="2">The sequence shown here is derived from an EMBL/GenBank/DDBJ whole genome shotgun (WGS) entry which is preliminary data.</text>
</comment>
<evidence type="ECO:0000313" key="2">
    <source>
        <dbReference type="EMBL" id="KAJ3835269.1"/>
    </source>
</evidence>
<organism evidence="2 3">
    <name type="scientific">Lentinula raphanica</name>
    <dbReference type="NCBI Taxonomy" id="153919"/>
    <lineage>
        <taxon>Eukaryota</taxon>
        <taxon>Fungi</taxon>
        <taxon>Dikarya</taxon>
        <taxon>Basidiomycota</taxon>
        <taxon>Agaricomycotina</taxon>
        <taxon>Agaricomycetes</taxon>
        <taxon>Agaricomycetidae</taxon>
        <taxon>Agaricales</taxon>
        <taxon>Marasmiineae</taxon>
        <taxon>Omphalotaceae</taxon>
        <taxon>Lentinula</taxon>
    </lineage>
</organism>